<name>A0A1H8R467_9EURY</name>
<dbReference type="EMBL" id="FOCX01000015">
    <property type="protein sequence ID" value="SEO61489.1"/>
    <property type="molecule type" value="Genomic_DNA"/>
</dbReference>
<sequence>MSRVACCLLVILAVASLLTATAAATPTVATDGQPPGNATETASVDRTVIASDGTFGGFTVGAAILAVVVAGSYRYLRG</sequence>
<accession>A0A1H8R467</accession>
<proteinExistence type="predicted"/>
<gene>
    <name evidence="2" type="ORF">SAMN05216388_101585</name>
</gene>
<dbReference type="AlphaFoldDB" id="A0A1H8R467"/>
<reference evidence="3" key="1">
    <citation type="submission" date="2016-10" db="EMBL/GenBank/DDBJ databases">
        <authorList>
            <person name="Varghese N."/>
            <person name="Submissions S."/>
        </authorList>
    </citation>
    <scope>NUCLEOTIDE SEQUENCE [LARGE SCALE GENOMIC DNA]</scope>
    <source>
        <strain evidence="3">IBRC-M 10043</strain>
    </source>
</reference>
<protein>
    <submittedName>
        <fullName evidence="2">Uncharacterized protein</fullName>
    </submittedName>
</protein>
<dbReference type="Proteomes" id="UP000198775">
    <property type="component" value="Unassembled WGS sequence"/>
</dbReference>
<organism evidence="2 3">
    <name type="scientific">Halorientalis persicus</name>
    <dbReference type="NCBI Taxonomy" id="1367881"/>
    <lineage>
        <taxon>Archaea</taxon>
        <taxon>Methanobacteriati</taxon>
        <taxon>Methanobacteriota</taxon>
        <taxon>Stenosarchaea group</taxon>
        <taxon>Halobacteria</taxon>
        <taxon>Halobacteriales</taxon>
        <taxon>Haloarculaceae</taxon>
        <taxon>Halorientalis</taxon>
    </lineage>
</organism>
<keyword evidence="1" id="KW-1133">Transmembrane helix</keyword>
<evidence type="ECO:0000313" key="2">
    <source>
        <dbReference type="EMBL" id="SEO61489.1"/>
    </source>
</evidence>
<keyword evidence="3" id="KW-1185">Reference proteome</keyword>
<dbReference type="RefSeq" id="WP_139203547.1">
    <property type="nucleotide sequence ID" value="NZ_FOCX01000015.1"/>
</dbReference>
<keyword evidence="1" id="KW-0472">Membrane</keyword>
<feature type="transmembrane region" description="Helical" evidence="1">
    <location>
        <begin position="55"/>
        <end position="76"/>
    </location>
</feature>
<evidence type="ECO:0000256" key="1">
    <source>
        <dbReference type="SAM" id="Phobius"/>
    </source>
</evidence>
<evidence type="ECO:0000313" key="3">
    <source>
        <dbReference type="Proteomes" id="UP000198775"/>
    </source>
</evidence>
<keyword evidence="1" id="KW-0812">Transmembrane</keyword>